<organism evidence="1">
    <name type="scientific">marine sediment metagenome</name>
    <dbReference type="NCBI Taxonomy" id="412755"/>
    <lineage>
        <taxon>unclassified sequences</taxon>
        <taxon>metagenomes</taxon>
        <taxon>ecological metagenomes</taxon>
    </lineage>
</organism>
<evidence type="ECO:0000313" key="1">
    <source>
        <dbReference type="EMBL" id="GAG18411.1"/>
    </source>
</evidence>
<accession>X0X083</accession>
<sequence length="64" mass="6916">SDEPVYLIDETAGSGFTEDGNAAMKGMVIVNFVDNNLLLVNAIGKFGELIMDPPEIRSLPANKY</sequence>
<comment type="caution">
    <text evidence="1">The sequence shown here is derived from an EMBL/GenBank/DDBJ whole genome shotgun (WGS) entry which is preliminary data.</text>
</comment>
<feature type="non-terminal residue" evidence="1">
    <location>
        <position position="1"/>
    </location>
</feature>
<gene>
    <name evidence="1" type="ORF">S01H1_54582</name>
</gene>
<dbReference type="EMBL" id="BARS01035429">
    <property type="protein sequence ID" value="GAG18411.1"/>
    <property type="molecule type" value="Genomic_DNA"/>
</dbReference>
<dbReference type="AlphaFoldDB" id="X0X083"/>
<protein>
    <submittedName>
        <fullName evidence="1">Uncharacterized protein</fullName>
    </submittedName>
</protein>
<proteinExistence type="predicted"/>
<name>X0X083_9ZZZZ</name>
<reference evidence="1" key="1">
    <citation type="journal article" date="2014" name="Front. Microbiol.">
        <title>High frequency of phylogenetically diverse reductive dehalogenase-homologous genes in deep subseafloor sedimentary metagenomes.</title>
        <authorList>
            <person name="Kawai M."/>
            <person name="Futagami T."/>
            <person name="Toyoda A."/>
            <person name="Takaki Y."/>
            <person name="Nishi S."/>
            <person name="Hori S."/>
            <person name="Arai W."/>
            <person name="Tsubouchi T."/>
            <person name="Morono Y."/>
            <person name="Uchiyama I."/>
            <person name="Ito T."/>
            <person name="Fujiyama A."/>
            <person name="Inagaki F."/>
            <person name="Takami H."/>
        </authorList>
    </citation>
    <scope>NUCLEOTIDE SEQUENCE</scope>
    <source>
        <strain evidence="1">Expedition CK06-06</strain>
    </source>
</reference>